<protein>
    <submittedName>
        <fullName evidence="2">Uncharacterized protein</fullName>
    </submittedName>
</protein>
<dbReference type="EMBL" id="JAAGWH010000032">
    <property type="protein sequence ID" value="NEK94798.1"/>
    <property type="molecule type" value="Genomic_DNA"/>
</dbReference>
<dbReference type="Proteomes" id="UP000471152">
    <property type="component" value="Unassembled WGS sequence"/>
</dbReference>
<reference evidence="3 5" key="2">
    <citation type="submission" date="2020-02" db="EMBL/GenBank/DDBJ databases">
        <title>The WGS of Modestobacter muralis DSM 100205.</title>
        <authorList>
            <person name="Jiang Z."/>
        </authorList>
    </citation>
    <scope>NUCLEOTIDE SEQUENCE [LARGE SCALE GENOMIC DNA]</scope>
    <source>
        <strain evidence="3 5">DSM 100205</strain>
    </source>
</reference>
<evidence type="ECO:0000313" key="3">
    <source>
        <dbReference type="EMBL" id="NEN51686.1"/>
    </source>
</evidence>
<dbReference type="AlphaFoldDB" id="A0A6P0F040"/>
<comment type="caution">
    <text evidence="2">The sequence shown here is derived from an EMBL/GenBank/DDBJ whole genome shotgun (WGS) entry which is preliminary data.</text>
</comment>
<gene>
    <name evidence="3" type="ORF">G3R41_12195</name>
    <name evidence="2" type="ORF">GCU67_11540</name>
</gene>
<evidence type="ECO:0000313" key="2">
    <source>
        <dbReference type="EMBL" id="NEK94798.1"/>
    </source>
</evidence>
<feature type="compositionally biased region" description="Low complexity" evidence="1">
    <location>
        <begin position="68"/>
        <end position="78"/>
    </location>
</feature>
<name>A0A6P0F040_9ACTN</name>
<feature type="region of interest" description="Disordered" evidence="1">
    <location>
        <begin position="68"/>
        <end position="87"/>
    </location>
</feature>
<evidence type="ECO:0000256" key="1">
    <source>
        <dbReference type="SAM" id="MobiDB-lite"/>
    </source>
</evidence>
<dbReference type="EMBL" id="JAAGWB010000034">
    <property type="protein sequence ID" value="NEN51686.1"/>
    <property type="molecule type" value="Genomic_DNA"/>
</dbReference>
<accession>A0A6P0F040</accession>
<proteinExistence type="predicted"/>
<reference evidence="2 4" key="1">
    <citation type="submission" date="2020-01" db="EMBL/GenBank/DDBJ databases">
        <title>the WGS Modestobacter muralis CPCC 204518.</title>
        <authorList>
            <person name="Jiang Z."/>
        </authorList>
    </citation>
    <scope>NUCLEOTIDE SEQUENCE [LARGE SCALE GENOMIC DNA]</scope>
    <source>
        <strain evidence="2 4">DSM 100205</strain>
    </source>
</reference>
<dbReference type="RefSeq" id="WP_163611361.1">
    <property type="nucleotide sequence ID" value="NZ_JAAGWB010000034.1"/>
</dbReference>
<keyword evidence="4" id="KW-1185">Reference proteome</keyword>
<sequence>MAAPSADRAPRPLTGTERALLDALLAHDFTGADVLRAQLDTATATPGCTCGCGTIDLHVPGTAPNAGVAGPAPVEGTVHGPDGRPTGGVLLFVEDGRLARLDVTSHGDPLPVPDPASVTWGDTAWARPDTVRRPARYRR</sequence>
<evidence type="ECO:0000313" key="4">
    <source>
        <dbReference type="Proteomes" id="UP000468828"/>
    </source>
</evidence>
<organism evidence="2 4">
    <name type="scientific">Modestobacter muralis</name>
    <dbReference type="NCBI Taxonomy" id="1608614"/>
    <lineage>
        <taxon>Bacteria</taxon>
        <taxon>Bacillati</taxon>
        <taxon>Actinomycetota</taxon>
        <taxon>Actinomycetes</taxon>
        <taxon>Geodermatophilales</taxon>
        <taxon>Geodermatophilaceae</taxon>
        <taxon>Modestobacter</taxon>
    </lineage>
</organism>
<evidence type="ECO:0000313" key="5">
    <source>
        <dbReference type="Proteomes" id="UP000471152"/>
    </source>
</evidence>
<dbReference type="Proteomes" id="UP000468828">
    <property type="component" value="Unassembled WGS sequence"/>
</dbReference>